<dbReference type="AlphaFoldDB" id="A0A2R6AY72"/>
<name>A0A2R6AY72_9ARCH</name>
<feature type="domain" description="Uracil-DNA glycosylase-like" evidence="2">
    <location>
        <begin position="2"/>
        <end position="49"/>
    </location>
</feature>
<dbReference type="Proteomes" id="UP000240322">
    <property type="component" value="Unassembled WGS sequence"/>
</dbReference>
<feature type="transmembrane region" description="Helical" evidence="1">
    <location>
        <begin position="32"/>
        <end position="54"/>
    </location>
</feature>
<organism evidence="3 4">
    <name type="scientific">Candidatus Marsarchaeota G2 archaeon OSP_D</name>
    <dbReference type="NCBI Taxonomy" id="1978157"/>
    <lineage>
        <taxon>Archaea</taxon>
        <taxon>Candidatus Marsarchaeota</taxon>
        <taxon>Candidatus Marsarchaeota group 2</taxon>
    </lineage>
</organism>
<dbReference type="Gene3D" id="3.40.470.10">
    <property type="entry name" value="Uracil-DNA glycosylase-like domain"/>
    <property type="match status" value="1"/>
</dbReference>
<keyword evidence="1" id="KW-0812">Transmembrane</keyword>
<evidence type="ECO:0000313" key="3">
    <source>
        <dbReference type="EMBL" id="PSN91345.1"/>
    </source>
</evidence>
<dbReference type="InterPro" id="IPR036895">
    <property type="entry name" value="Uracil-DNA_glycosylase-like_sf"/>
</dbReference>
<dbReference type="SUPFAM" id="SSF52141">
    <property type="entry name" value="Uracil-DNA glycosylase-like"/>
    <property type="match status" value="1"/>
</dbReference>
<comment type="caution">
    <text evidence="3">The sequence shown here is derived from an EMBL/GenBank/DDBJ whole genome shotgun (WGS) entry which is preliminary data.</text>
</comment>
<reference evidence="3 4" key="1">
    <citation type="submission" date="2017-04" db="EMBL/GenBank/DDBJ databases">
        <title>Novel microbial lineages endemic to geothermal iron-oxide mats fill important gaps in the evolutionary history of Archaea.</title>
        <authorList>
            <person name="Jay Z.J."/>
            <person name="Beam J.P."/>
            <person name="Dlakic M."/>
            <person name="Rusch D.B."/>
            <person name="Kozubal M.A."/>
            <person name="Inskeep W.P."/>
        </authorList>
    </citation>
    <scope>NUCLEOTIDE SEQUENCE [LARGE SCALE GENOMIC DNA]</scope>
    <source>
        <strain evidence="3">OSP_D</strain>
    </source>
</reference>
<gene>
    <name evidence="3" type="ORF">B9Q03_04505</name>
</gene>
<keyword evidence="1" id="KW-1133">Transmembrane helix</keyword>
<evidence type="ECO:0000313" key="4">
    <source>
        <dbReference type="Proteomes" id="UP000240322"/>
    </source>
</evidence>
<protein>
    <recommendedName>
        <fullName evidence="2">Uracil-DNA glycosylase-like domain-containing protein</fullName>
    </recommendedName>
</protein>
<proteinExistence type="predicted"/>
<accession>A0A2R6AY72</accession>
<keyword evidence="1" id="KW-0472">Membrane</keyword>
<evidence type="ECO:0000256" key="1">
    <source>
        <dbReference type="SAM" id="Phobius"/>
    </source>
</evidence>
<evidence type="ECO:0000259" key="2">
    <source>
        <dbReference type="Pfam" id="PF03167"/>
    </source>
</evidence>
<dbReference type="Pfam" id="PF03167">
    <property type="entry name" value="UDG"/>
    <property type="match status" value="1"/>
</dbReference>
<dbReference type="EMBL" id="NEXE01000028">
    <property type="protein sequence ID" value="PSN91345.1"/>
    <property type="molecule type" value="Genomic_DNA"/>
</dbReference>
<dbReference type="InterPro" id="IPR005122">
    <property type="entry name" value="Uracil-DNA_glycosylase-like"/>
</dbReference>
<sequence>MRCAPPANRPLREELENCSIYLKWEFRLLKRLRVVVALGGIAFNSCVRILGFPAGRSLVMGPS</sequence>